<keyword evidence="1" id="KW-0812">Transmembrane</keyword>
<proteinExistence type="predicted"/>
<organism evidence="2 3">
    <name type="scientific">Nosema bombycis (strain CQ1 / CVCC 102059)</name>
    <name type="common">Microsporidian parasite</name>
    <name type="synonym">Pebrine of silkworm</name>
    <dbReference type="NCBI Taxonomy" id="578461"/>
    <lineage>
        <taxon>Eukaryota</taxon>
        <taxon>Fungi</taxon>
        <taxon>Fungi incertae sedis</taxon>
        <taxon>Microsporidia</taxon>
        <taxon>Nosematidae</taxon>
        <taxon>Nosema</taxon>
    </lineage>
</organism>
<sequence>MQHKRLNPLNLTKMYPITRFYLYFNRIPCSLFTNFHLIVKRYLTFCQGSN</sequence>
<keyword evidence="3" id="KW-1185">Reference proteome</keyword>
<dbReference type="AlphaFoldDB" id="R0MK83"/>
<reference evidence="2 3" key="1">
    <citation type="journal article" date="2013" name="BMC Genomics">
        <title>Comparative genomics of parasitic silkworm microsporidia reveal an association between genome expansion and host adaptation.</title>
        <authorList>
            <person name="Pan G."/>
            <person name="Xu J."/>
            <person name="Li T."/>
            <person name="Xia Q."/>
            <person name="Liu S.L."/>
            <person name="Zhang G."/>
            <person name="Li S."/>
            <person name="Li C."/>
            <person name="Liu H."/>
            <person name="Yang L."/>
            <person name="Liu T."/>
            <person name="Zhang X."/>
            <person name="Wu Z."/>
            <person name="Fan W."/>
            <person name="Dang X."/>
            <person name="Xiang H."/>
            <person name="Tao M."/>
            <person name="Li Y."/>
            <person name="Hu J."/>
            <person name="Li Z."/>
            <person name="Lin L."/>
            <person name="Luo J."/>
            <person name="Geng L."/>
            <person name="Wang L."/>
            <person name="Long M."/>
            <person name="Wan Y."/>
            <person name="He N."/>
            <person name="Zhang Z."/>
            <person name="Lu C."/>
            <person name="Keeling P.J."/>
            <person name="Wang J."/>
            <person name="Xiang Z."/>
            <person name="Zhou Z."/>
        </authorList>
    </citation>
    <scope>NUCLEOTIDE SEQUENCE [LARGE SCALE GENOMIC DNA]</scope>
    <source>
        <strain evidence="3">CQ1 / CVCC 102059</strain>
    </source>
</reference>
<accession>R0MK83</accession>
<name>R0MK83_NOSB1</name>
<dbReference type="HOGENOM" id="CLU_3143513_0_0_1"/>
<evidence type="ECO:0000313" key="2">
    <source>
        <dbReference type="EMBL" id="EOB14650.1"/>
    </source>
</evidence>
<evidence type="ECO:0000313" key="3">
    <source>
        <dbReference type="Proteomes" id="UP000016927"/>
    </source>
</evidence>
<gene>
    <name evidence="2" type="ORF">NBO_19g0003</name>
</gene>
<dbReference type="Proteomes" id="UP000016927">
    <property type="component" value="Unassembled WGS sequence"/>
</dbReference>
<keyword evidence="1" id="KW-0472">Membrane</keyword>
<keyword evidence="1" id="KW-1133">Transmembrane helix</keyword>
<protein>
    <submittedName>
        <fullName evidence="2">Uncharacterized protein</fullName>
    </submittedName>
</protein>
<evidence type="ECO:0000256" key="1">
    <source>
        <dbReference type="SAM" id="Phobius"/>
    </source>
</evidence>
<feature type="transmembrane region" description="Helical" evidence="1">
    <location>
        <begin position="20"/>
        <end position="39"/>
    </location>
</feature>
<dbReference type="EMBL" id="KB908927">
    <property type="protein sequence ID" value="EOB14650.1"/>
    <property type="molecule type" value="Genomic_DNA"/>
</dbReference>
<dbReference type="VEuPathDB" id="MicrosporidiaDB:NBO_19g0003"/>